<evidence type="ECO:0008006" key="3">
    <source>
        <dbReference type="Google" id="ProtNLM"/>
    </source>
</evidence>
<dbReference type="KEGG" id="psoj:PHYSODRAFT_412865"/>
<evidence type="ECO:0000313" key="1">
    <source>
        <dbReference type="EMBL" id="EGZ14595.1"/>
    </source>
</evidence>
<dbReference type="GeneID" id="20651762"/>
<protein>
    <recommendedName>
        <fullName evidence="3">Bzip transcription factor</fullName>
    </recommendedName>
</protein>
<dbReference type="RefSeq" id="XP_009528344.1">
    <property type="nucleotide sequence ID" value="XM_009530049.1"/>
</dbReference>
<dbReference type="OMA" id="HIELRGM"/>
<dbReference type="CDD" id="cd14686">
    <property type="entry name" value="bZIP"/>
    <property type="match status" value="1"/>
</dbReference>
<accession>G4ZLM0</accession>
<dbReference type="Proteomes" id="UP000002640">
    <property type="component" value="Unassembled WGS sequence"/>
</dbReference>
<evidence type="ECO:0000313" key="2">
    <source>
        <dbReference type="Proteomes" id="UP000002640"/>
    </source>
</evidence>
<sequence length="281" mass="31667">SARSRRSCLRSDLKTARKVLSTIKAANHPIGVELQHAIVTEALKKKIRHRERCRVTQARQRERQLELEADIQHAIERLWKEIEDLEAKCNDPSRLPASPTPWGVVGDYFRHFNYFLARPGTGYDAASEFLRGIMAPDVVDGSVCGVDARSENWRRFALYFGNAHIELRGMKMPSQHTLVADITTTVTVTWNTLQFAFPHLNSDAKGGTQGGAWSPIASRIIGRQLLAHGSMHFGWDDTSDKVVRFQMRMDLLTPMLNLLGNLEDVLLVFSKASITPDDTFV</sequence>
<feature type="non-terminal residue" evidence="1">
    <location>
        <position position="281"/>
    </location>
</feature>
<dbReference type="AlphaFoldDB" id="G4ZLM0"/>
<organism evidence="1 2">
    <name type="scientific">Phytophthora sojae (strain P6497)</name>
    <name type="common">Soybean stem and root rot agent</name>
    <name type="synonym">Phytophthora megasperma f. sp. glycines</name>
    <dbReference type="NCBI Taxonomy" id="1094619"/>
    <lineage>
        <taxon>Eukaryota</taxon>
        <taxon>Sar</taxon>
        <taxon>Stramenopiles</taxon>
        <taxon>Oomycota</taxon>
        <taxon>Peronosporomycetes</taxon>
        <taxon>Peronosporales</taxon>
        <taxon>Peronosporaceae</taxon>
        <taxon>Phytophthora</taxon>
    </lineage>
</organism>
<reference evidence="1 2" key="1">
    <citation type="journal article" date="2006" name="Science">
        <title>Phytophthora genome sequences uncover evolutionary origins and mechanisms of pathogenesis.</title>
        <authorList>
            <person name="Tyler B.M."/>
            <person name="Tripathy S."/>
            <person name="Zhang X."/>
            <person name="Dehal P."/>
            <person name="Jiang R.H."/>
            <person name="Aerts A."/>
            <person name="Arredondo F.D."/>
            <person name="Baxter L."/>
            <person name="Bensasson D."/>
            <person name="Beynon J.L."/>
            <person name="Chapman J."/>
            <person name="Damasceno C.M."/>
            <person name="Dorrance A.E."/>
            <person name="Dou D."/>
            <person name="Dickerman A.W."/>
            <person name="Dubchak I.L."/>
            <person name="Garbelotto M."/>
            <person name="Gijzen M."/>
            <person name="Gordon S.G."/>
            <person name="Govers F."/>
            <person name="Grunwald N.J."/>
            <person name="Huang W."/>
            <person name="Ivors K.L."/>
            <person name="Jones R.W."/>
            <person name="Kamoun S."/>
            <person name="Krampis K."/>
            <person name="Lamour K.H."/>
            <person name="Lee M.K."/>
            <person name="McDonald W.H."/>
            <person name="Medina M."/>
            <person name="Meijer H.J."/>
            <person name="Nordberg E.K."/>
            <person name="Maclean D.J."/>
            <person name="Ospina-Giraldo M.D."/>
            <person name="Morris P.F."/>
            <person name="Phuntumart V."/>
            <person name="Putnam N.H."/>
            <person name="Rash S."/>
            <person name="Rose J.K."/>
            <person name="Sakihama Y."/>
            <person name="Salamov A.A."/>
            <person name="Savidor A."/>
            <person name="Scheuring C.F."/>
            <person name="Smith B.M."/>
            <person name="Sobral B.W."/>
            <person name="Terry A."/>
            <person name="Torto-Alalibo T.A."/>
            <person name="Win J."/>
            <person name="Xu Z."/>
            <person name="Zhang H."/>
            <person name="Grigoriev I.V."/>
            <person name="Rokhsar D.S."/>
            <person name="Boore J.L."/>
        </authorList>
    </citation>
    <scope>NUCLEOTIDE SEQUENCE [LARGE SCALE GENOMIC DNA]</scope>
    <source>
        <strain evidence="1 2">P6497</strain>
    </source>
</reference>
<name>G4ZLM0_PHYSP</name>
<gene>
    <name evidence="1" type="ORF">PHYSODRAFT_412865</name>
</gene>
<proteinExistence type="predicted"/>
<feature type="non-terminal residue" evidence="1">
    <location>
        <position position="1"/>
    </location>
</feature>
<keyword evidence="2" id="KW-1185">Reference proteome</keyword>
<dbReference type="EMBL" id="JH159155">
    <property type="protein sequence ID" value="EGZ14595.1"/>
    <property type="molecule type" value="Genomic_DNA"/>
</dbReference>
<dbReference type="InParanoid" id="G4ZLM0"/>